<evidence type="ECO:0000313" key="3">
    <source>
        <dbReference type="EMBL" id="CAG9113965.1"/>
    </source>
</evidence>
<accession>A0A1I7RU99</accession>
<dbReference type="AlphaFoldDB" id="A0A1I7RU99"/>
<keyword evidence="5" id="KW-1185">Reference proteome</keyword>
<dbReference type="eggNOG" id="ENOG502SGAF">
    <property type="taxonomic scope" value="Eukaryota"/>
</dbReference>
<proteinExistence type="predicted"/>
<dbReference type="EMBL" id="CAJFCV020000004">
    <property type="protein sequence ID" value="CAG9113965.1"/>
    <property type="molecule type" value="Genomic_DNA"/>
</dbReference>
<feature type="region of interest" description="Disordered" evidence="1">
    <location>
        <begin position="155"/>
        <end position="254"/>
    </location>
</feature>
<evidence type="ECO:0000313" key="6">
    <source>
        <dbReference type="WBParaSite" id="BXY_0430800.1"/>
    </source>
</evidence>
<dbReference type="Proteomes" id="UP000582659">
    <property type="component" value="Unassembled WGS sequence"/>
</dbReference>
<evidence type="ECO:0000313" key="4">
    <source>
        <dbReference type="Proteomes" id="UP000095284"/>
    </source>
</evidence>
<feature type="compositionally biased region" description="Acidic residues" evidence="1">
    <location>
        <begin position="205"/>
        <end position="219"/>
    </location>
</feature>
<feature type="region of interest" description="Disordered" evidence="1">
    <location>
        <begin position="1"/>
        <end position="109"/>
    </location>
</feature>
<protein>
    <submittedName>
        <fullName evidence="2">(pine wood nematode) hypothetical protein</fullName>
    </submittedName>
</protein>
<evidence type="ECO:0000313" key="5">
    <source>
        <dbReference type="Proteomes" id="UP000659654"/>
    </source>
</evidence>
<dbReference type="SMR" id="A0A1I7RU99"/>
<name>A0A1I7RU99_BURXY</name>
<dbReference type="Proteomes" id="UP000659654">
    <property type="component" value="Unassembled WGS sequence"/>
</dbReference>
<sequence length="287" mass="31998">MADPQVQEVTSNEDFNKPGLDPEVPDEEESENIGSTVKSDDQDENKAKDDSPKPAETNGAGGTEPKENAESVKAEENEETPAPQPYDGPPRKGNKRRRKTKAARALMGVGKMLEQYRQLKTEHGDLDVDEDETGRFQIGGSELSFESWSQINKTQDEGIVRADFVPPSQKWKKRSVSPIEWKHLGKVNPSTSNGHNKKKGKGGDDKDEGEISDSDDQSDDTISSDSDDDAPRHHKKRRRPAPKPEPTPQGAMPLSKLFTTAYKFREVVVQNFTIKEKMAFLEAIRQI</sequence>
<feature type="compositionally biased region" description="Basic residues" evidence="1">
    <location>
        <begin position="232"/>
        <end position="241"/>
    </location>
</feature>
<dbReference type="EMBL" id="CAJFDI010000004">
    <property type="protein sequence ID" value="CAD5224968.1"/>
    <property type="molecule type" value="Genomic_DNA"/>
</dbReference>
<dbReference type="WBParaSite" id="BXY_0430800.1">
    <property type="protein sequence ID" value="BXY_0430800.1"/>
    <property type="gene ID" value="BXY_0430800"/>
</dbReference>
<reference evidence="3" key="2">
    <citation type="submission" date="2020-08" db="EMBL/GenBank/DDBJ databases">
        <authorList>
            <person name="Kikuchi T."/>
        </authorList>
    </citation>
    <scope>NUCLEOTIDE SEQUENCE</scope>
    <source>
        <strain evidence="2">Ka4C1</strain>
    </source>
</reference>
<gene>
    <name evidence="2" type="ORF">BXYJ_LOCUS8309</name>
</gene>
<reference evidence="6" key="1">
    <citation type="submission" date="2016-11" db="UniProtKB">
        <authorList>
            <consortium name="WormBaseParasite"/>
        </authorList>
    </citation>
    <scope>IDENTIFICATION</scope>
</reference>
<feature type="compositionally biased region" description="Basic and acidic residues" evidence="1">
    <location>
        <begin position="64"/>
        <end position="75"/>
    </location>
</feature>
<evidence type="ECO:0000313" key="2">
    <source>
        <dbReference type="EMBL" id="CAD5224968.1"/>
    </source>
</evidence>
<feature type="compositionally biased region" description="Basic residues" evidence="1">
    <location>
        <begin position="92"/>
        <end position="102"/>
    </location>
</feature>
<organism evidence="4 6">
    <name type="scientific">Bursaphelenchus xylophilus</name>
    <name type="common">Pinewood nematode worm</name>
    <name type="synonym">Aphelenchoides xylophilus</name>
    <dbReference type="NCBI Taxonomy" id="6326"/>
    <lineage>
        <taxon>Eukaryota</taxon>
        <taxon>Metazoa</taxon>
        <taxon>Ecdysozoa</taxon>
        <taxon>Nematoda</taxon>
        <taxon>Chromadorea</taxon>
        <taxon>Rhabditida</taxon>
        <taxon>Tylenchina</taxon>
        <taxon>Tylenchomorpha</taxon>
        <taxon>Aphelenchoidea</taxon>
        <taxon>Aphelenchoididae</taxon>
        <taxon>Bursaphelenchus</taxon>
    </lineage>
</organism>
<feature type="compositionally biased region" description="Basic and acidic residues" evidence="1">
    <location>
        <begin position="38"/>
        <end position="53"/>
    </location>
</feature>
<evidence type="ECO:0000256" key="1">
    <source>
        <dbReference type="SAM" id="MobiDB-lite"/>
    </source>
</evidence>
<dbReference type="Proteomes" id="UP000095284">
    <property type="component" value="Unplaced"/>
</dbReference>
<dbReference type="OrthoDB" id="5869979at2759"/>